<evidence type="ECO:0000259" key="10">
    <source>
        <dbReference type="PROSITE" id="PS50042"/>
    </source>
</evidence>
<dbReference type="GO" id="GO:0046872">
    <property type="term" value="F:metal ion binding"/>
    <property type="evidence" value="ECO:0007669"/>
    <property type="project" value="UniProtKB-KW"/>
</dbReference>
<dbReference type="GO" id="GO:0004222">
    <property type="term" value="F:metalloendopeptidase activity"/>
    <property type="evidence" value="ECO:0007669"/>
    <property type="project" value="InterPro"/>
</dbReference>
<dbReference type="InterPro" id="IPR007863">
    <property type="entry name" value="Peptidase_M16_C"/>
</dbReference>
<dbReference type="PANTHER" id="PTHR43690">
    <property type="entry name" value="NARDILYSIN"/>
    <property type="match status" value="1"/>
</dbReference>
<sequence>MKLRKLAVSLLLFAGSLPTAMAQGKFQWKEATSGGYPYRYVTDDPMKARFYTLKNGLTVILSVNKKEPRIQTLIGTRAGSNNDPKDHTGLAHYLEHLLFKGTQQYGSLDWAKEKPYIDQIESLYDKYNKTTAPEARKVVYHQIDSVSGIAAKYAIANEYDKMMTGMGAQGTNAHTWVEETIYEEDIPSNAIDKYLTVQAERFRDPVFRLFHTELEAVYEEKNRGLDNDGRKVYETMLAALFPTHNYGQQSTIGTVEHLKNPNLKAIRNFYNTYYVPNNMAIVMAGDFDPDYVIKTIDQQFGYMKAKPVAEYKPAPEAPFKAPVVKEVFGPDAESIDIAFRLPGALDTQSSLVLGVLSSILQNGKAGLLDLNLNKQQKALSAGAQVLGLKDYSILILSGKAKQGQTLDEVKSLLLGQLDILKKGTFDESLVKAIVNNSKLAELQGLESNNNRATSIMDAFIKSRGTNWSHDVSYVDDMGKITKKQIEDYANKYLANNYVAVYKRKGEDKNIQKVEKPSITPVEVNREAQSAFLQKVSAIPATPVKPQWLDYEKDIQTTPVGATNMMYVQNKDNGLFRLYYRFDLGSWNNKKLALAAQYLQFLGTDKYTAEQISKEFYNIACNFSVSTSTENTTITISGLQENFDKAVSLFEHILTNCKPNDQALAALKGRLQKSRSDAKLNKSAIMKGVVNYAMYGANNPFNNQLSQADLDAVTATELTGLLHGLSSYKHTVIYYGPQPLATAAADVQKLHTLPASFKEAPAAVKFNKTSQSANQVLFADYDMVQTEVNWVGNESVYDPANTGIISLFNNYFGGGMGSIVFQTIRESKALAYSTYAMFVSPDKKGERYSQIAYVGSQADKMNDAIKGMNDLLNDIPRSDKLLETAKESMKQDIETERITNDGIVFSYLAAQKLGLSTDIRKQVYESIDKMKFDDVKKFHDTNIAHKPYTYCVVASGKKVNMDDLKKIGEVKTLSLEDIFGY</sequence>
<feature type="signal peptide" evidence="9">
    <location>
        <begin position="1"/>
        <end position="22"/>
    </location>
</feature>
<dbReference type="Pfam" id="PF00675">
    <property type="entry name" value="Peptidase_M16"/>
    <property type="match status" value="2"/>
</dbReference>
<dbReference type="InterPro" id="IPR000595">
    <property type="entry name" value="cNMP-bd_dom"/>
</dbReference>
<keyword evidence="5" id="KW-0378">Hydrolase</keyword>
<gene>
    <name evidence="11" type="ORF">HHL17_02200</name>
</gene>
<dbReference type="InterPro" id="IPR001431">
    <property type="entry name" value="Pept_M16_Zn_BS"/>
</dbReference>
<dbReference type="GO" id="GO:0006508">
    <property type="term" value="P:proteolysis"/>
    <property type="evidence" value="ECO:0007669"/>
    <property type="project" value="UniProtKB-KW"/>
</dbReference>
<dbReference type="Pfam" id="PF05193">
    <property type="entry name" value="Peptidase_M16_C"/>
    <property type="match status" value="2"/>
</dbReference>
<keyword evidence="3" id="KW-0645">Protease</keyword>
<evidence type="ECO:0000256" key="7">
    <source>
        <dbReference type="ARBA" id="ARBA00023049"/>
    </source>
</evidence>
<name>A0A848GJD6_9BACT</name>
<keyword evidence="12" id="KW-1185">Reference proteome</keyword>
<dbReference type="Gene3D" id="3.30.830.10">
    <property type="entry name" value="Metalloenzyme, LuxS/M16 peptidase-like"/>
    <property type="match status" value="4"/>
</dbReference>
<proteinExistence type="inferred from homology"/>
<accession>A0A848GJD6</accession>
<comment type="caution">
    <text evidence="11">The sequence shown here is derived from an EMBL/GenBank/DDBJ whole genome shotgun (WGS) entry which is preliminary data.</text>
</comment>
<keyword evidence="9" id="KW-0732">Signal</keyword>
<evidence type="ECO:0000313" key="12">
    <source>
        <dbReference type="Proteomes" id="UP000583266"/>
    </source>
</evidence>
<keyword evidence="6" id="KW-0862">Zinc</keyword>
<dbReference type="InterPro" id="IPR011249">
    <property type="entry name" value="Metalloenz_LuxS/M16"/>
</dbReference>
<protein>
    <submittedName>
        <fullName evidence="11">Insulinase family protein</fullName>
    </submittedName>
</protein>
<evidence type="ECO:0000256" key="3">
    <source>
        <dbReference type="ARBA" id="ARBA00022670"/>
    </source>
</evidence>
<evidence type="ECO:0000256" key="5">
    <source>
        <dbReference type="ARBA" id="ARBA00022801"/>
    </source>
</evidence>
<evidence type="ECO:0000256" key="9">
    <source>
        <dbReference type="SAM" id="SignalP"/>
    </source>
</evidence>
<dbReference type="AlphaFoldDB" id="A0A848GJD6"/>
<organism evidence="11 12">
    <name type="scientific">Chitinophaga fulva</name>
    <dbReference type="NCBI Taxonomy" id="2728842"/>
    <lineage>
        <taxon>Bacteria</taxon>
        <taxon>Pseudomonadati</taxon>
        <taxon>Bacteroidota</taxon>
        <taxon>Chitinophagia</taxon>
        <taxon>Chitinophagales</taxon>
        <taxon>Chitinophagaceae</taxon>
        <taxon>Chitinophaga</taxon>
    </lineage>
</organism>
<dbReference type="PROSITE" id="PS50042">
    <property type="entry name" value="CNMP_BINDING_3"/>
    <property type="match status" value="1"/>
</dbReference>
<evidence type="ECO:0000256" key="1">
    <source>
        <dbReference type="ARBA" id="ARBA00001947"/>
    </source>
</evidence>
<dbReference type="RefSeq" id="WP_169223162.1">
    <property type="nucleotide sequence ID" value="NZ_JABBGC010000001.1"/>
</dbReference>
<comment type="cofactor">
    <cofactor evidence="1">
        <name>Zn(2+)</name>
        <dbReference type="ChEBI" id="CHEBI:29105"/>
    </cofactor>
</comment>
<keyword evidence="4" id="KW-0479">Metal-binding</keyword>
<comment type="similarity">
    <text evidence="2 8">Belongs to the peptidase M16 family.</text>
</comment>
<dbReference type="InterPro" id="IPR050626">
    <property type="entry name" value="Peptidase_M16"/>
</dbReference>
<reference evidence="11 12" key="1">
    <citation type="submission" date="2020-04" db="EMBL/GenBank/DDBJ databases">
        <title>Chitinophaga sp. G-6-1-13 sp. nov., isolated from soil.</title>
        <authorList>
            <person name="Dahal R.H."/>
            <person name="Chaudhary D.K."/>
        </authorList>
    </citation>
    <scope>NUCLEOTIDE SEQUENCE [LARGE SCALE GENOMIC DNA]</scope>
    <source>
        <strain evidence="11 12">G-6-1-13</strain>
    </source>
</reference>
<dbReference type="PROSITE" id="PS00143">
    <property type="entry name" value="INSULINASE"/>
    <property type="match status" value="1"/>
</dbReference>
<dbReference type="SUPFAM" id="SSF63411">
    <property type="entry name" value="LuxS/MPP-like metallohydrolase"/>
    <property type="match status" value="4"/>
</dbReference>
<dbReference type="PANTHER" id="PTHR43690:SF17">
    <property type="entry name" value="PROTEIN YHJJ"/>
    <property type="match status" value="1"/>
</dbReference>
<evidence type="ECO:0000256" key="4">
    <source>
        <dbReference type="ARBA" id="ARBA00022723"/>
    </source>
</evidence>
<evidence type="ECO:0000313" key="11">
    <source>
        <dbReference type="EMBL" id="NML35998.1"/>
    </source>
</evidence>
<feature type="chain" id="PRO_5032734217" evidence="9">
    <location>
        <begin position="23"/>
        <end position="980"/>
    </location>
</feature>
<keyword evidence="7" id="KW-0482">Metalloprotease</keyword>
<feature type="domain" description="Cyclic nucleotide-binding" evidence="10">
    <location>
        <begin position="401"/>
        <end position="455"/>
    </location>
</feature>
<dbReference type="InterPro" id="IPR011765">
    <property type="entry name" value="Pept_M16_N"/>
</dbReference>
<evidence type="ECO:0000256" key="8">
    <source>
        <dbReference type="RuleBase" id="RU004447"/>
    </source>
</evidence>
<evidence type="ECO:0000256" key="6">
    <source>
        <dbReference type="ARBA" id="ARBA00022833"/>
    </source>
</evidence>
<dbReference type="Proteomes" id="UP000583266">
    <property type="component" value="Unassembled WGS sequence"/>
</dbReference>
<dbReference type="EMBL" id="JABBGC010000001">
    <property type="protein sequence ID" value="NML35998.1"/>
    <property type="molecule type" value="Genomic_DNA"/>
</dbReference>
<evidence type="ECO:0000256" key="2">
    <source>
        <dbReference type="ARBA" id="ARBA00007261"/>
    </source>
</evidence>